<proteinExistence type="predicted"/>
<protein>
    <recommendedName>
        <fullName evidence="3">Glutamate decarboxylase</fullName>
    </recommendedName>
</protein>
<dbReference type="Proteomes" id="UP001651880">
    <property type="component" value="Unassembled WGS sequence"/>
</dbReference>
<comment type="caution">
    <text evidence="1">The sequence shown here is derived from an EMBL/GenBank/DDBJ whole genome shotgun (WGS) entry which is preliminary data.</text>
</comment>
<evidence type="ECO:0008006" key="3">
    <source>
        <dbReference type="Google" id="ProtNLM"/>
    </source>
</evidence>
<sequence>MWTVIYIAKNKKLAEKTEQLLTQEGMLTKIQPVSKGAAQEDGYFEVLVPEGEAEEAQNIIYEAGY</sequence>
<dbReference type="EMBL" id="JAJEKE010000025">
    <property type="protein sequence ID" value="MCQ1531559.1"/>
    <property type="molecule type" value="Genomic_DNA"/>
</dbReference>
<dbReference type="RefSeq" id="WP_255229107.1">
    <property type="nucleotide sequence ID" value="NZ_JAJEKE010000025.1"/>
</dbReference>
<organism evidence="1 2">
    <name type="scientific">Lutispora saccharofermentans</name>
    <dbReference type="NCBI Taxonomy" id="3024236"/>
    <lineage>
        <taxon>Bacteria</taxon>
        <taxon>Bacillati</taxon>
        <taxon>Bacillota</taxon>
        <taxon>Clostridia</taxon>
        <taxon>Lutisporales</taxon>
        <taxon>Lutisporaceae</taxon>
        <taxon>Lutispora</taxon>
    </lineage>
</organism>
<reference evidence="1 2" key="1">
    <citation type="submission" date="2021-10" db="EMBL/GenBank/DDBJ databases">
        <title>Lutispora strain m25 sp. nov., a thermophilic, non-spore-forming bacterium isolated from a lab-scale methanogenic bioreactor digesting anaerobic sludge.</title>
        <authorList>
            <person name="El Houari A."/>
            <person name="Mcdonald J."/>
        </authorList>
    </citation>
    <scope>NUCLEOTIDE SEQUENCE [LARGE SCALE GENOMIC DNA]</scope>
    <source>
        <strain evidence="2">m25</strain>
    </source>
</reference>
<keyword evidence="2" id="KW-1185">Reference proteome</keyword>
<gene>
    <name evidence="1" type="ORF">LJD61_18760</name>
</gene>
<evidence type="ECO:0000313" key="1">
    <source>
        <dbReference type="EMBL" id="MCQ1531559.1"/>
    </source>
</evidence>
<evidence type="ECO:0000313" key="2">
    <source>
        <dbReference type="Proteomes" id="UP001651880"/>
    </source>
</evidence>
<accession>A0ABT1NLT2</accession>
<name>A0ABT1NLT2_9FIRM</name>